<proteinExistence type="predicted"/>
<evidence type="ECO:0000313" key="1">
    <source>
        <dbReference type="EMBL" id="KAH6942253.1"/>
    </source>
</evidence>
<reference evidence="1" key="1">
    <citation type="submission" date="2020-05" db="EMBL/GenBank/DDBJ databases">
        <title>Large-scale comparative analyses of tick genomes elucidate their genetic diversity and vector capacities.</title>
        <authorList>
            <person name="Jia N."/>
            <person name="Wang J."/>
            <person name="Shi W."/>
            <person name="Du L."/>
            <person name="Sun Y."/>
            <person name="Zhan W."/>
            <person name="Jiang J."/>
            <person name="Wang Q."/>
            <person name="Zhang B."/>
            <person name="Ji P."/>
            <person name="Sakyi L.B."/>
            <person name="Cui X."/>
            <person name="Yuan T."/>
            <person name="Jiang B."/>
            <person name="Yang W."/>
            <person name="Lam T.T.-Y."/>
            <person name="Chang Q."/>
            <person name="Ding S."/>
            <person name="Wang X."/>
            <person name="Zhu J."/>
            <person name="Ruan X."/>
            <person name="Zhao L."/>
            <person name="Wei J."/>
            <person name="Que T."/>
            <person name="Du C."/>
            <person name="Cheng J."/>
            <person name="Dai P."/>
            <person name="Han X."/>
            <person name="Huang E."/>
            <person name="Gao Y."/>
            <person name="Liu J."/>
            <person name="Shao H."/>
            <person name="Ye R."/>
            <person name="Li L."/>
            <person name="Wei W."/>
            <person name="Wang X."/>
            <person name="Wang C."/>
            <person name="Yang T."/>
            <person name="Huo Q."/>
            <person name="Li W."/>
            <person name="Guo W."/>
            <person name="Chen H."/>
            <person name="Zhou L."/>
            <person name="Ni X."/>
            <person name="Tian J."/>
            <person name="Zhou Y."/>
            <person name="Sheng Y."/>
            <person name="Liu T."/>
            <person name="Pan Y."/>
            <person name="Xia L."/>
            <person name="Li J."/>
            <person name="Zhao F."/>
            <person name="Cao W."/>
        </authorList>
    </citation>
    <scope>NUCLEOTIDE SEQUENCE</scope>
    <source>
        <strain evidence="1">Hyas-2018</strain>
    </source>
</reference>
<protein>
    <submittedName>
        <fullName evidence="1">Uncharacterized protein</fullName>
    </submittedName>
</protein>
<organism evidence="1 2">
    <name type="scientific">Hyalomma asiaticum</name>
    <name type="common">Tick</name>
    <dbReference type="NCBI Taxonomy" id="266040"/>
    <lineage>
        <taxon>Eukaryota</taxon>
        <taxon>Metazoa</taxon>
        <taxon>Ecdysozoa</taxon>
        <taxon>Arthropoda</taxon>
        <taxon>Chelicerata</taxon>
        <taxon>Arachnida</taxon>
        <taxon>Acari</taxon>
        <taxon>Parasitiformes</taxon>
        <taxon>Ixodida</taxon>
        <taxon>Ixodoidea</taxon>
        <taxon>Ixodidae</taxon>
        <taxon>Hyalomminae</taxon>
        <taxon>Hyalomma</taxon>
    </lineage>
</organism>
<comment type="caution">
    <text evidence="1">The sequence shown here is derived from an EMBL/GenBank/DDBJ whole genome shotgun (WGS) entry which is preliminary data.</text>
</comment>
<name>A0ACB7T5B8_HYAAI</name>
<keyword evidence="2" id="KW-1185">Reference proteome</keyword>
<dbReference type="EMBL" id="CM023490">
    <property type="protein sequence ID" value="KAH6942253.1"/>
    <property type="molecule type" value="Genomic_DNA"/>
</dbReference>
<accession>A0ACB7T5B8</accession>
<dbReference type="Proteomes" id="UP000821845">
    <property type="component" value="Chromosome 10"/>
</dbReference>
<evidence type="ECO:0000313" key="2">
    <source>
        <dbReference type="Proteomes" id="UP000821845"/>
    </source>
</evidence>
<gene>
    <name evidence="1" type="ORF">HPB50_002073</name>
</gene>
<sequence>MKALRFGLVVLAALQIGFADDKQCGDGEVFKTGQSSSCGENKCGDPEYGFKPCTMDYVSRCFCEDSLYRRQSDDRHQGIKYRLSVVRLSEYGVCGEGEVYQVDVSYTCAENKCEDLKGDSKPCTQYGFSGCFCDWDLYRKGEECVPIEQC</sequence>